<accession>A0A432WQF0</accession>
<evidence type="ECO:0000313" key="4">
    <source>
        <dbReference type="EMBL" id="RUO36032.1"/>
    </source>
</evidence>
<dbReference type="PANTHER" id="PTHR46825">
    <property type="entry name" value="D-ALANYL-D-ALANINE-CARBOXYPEPTIDASE/ENDOPEPTIDASE AMPH"/>
    <property type="match status" value="1"/>
</dbReference>
<dbReference type="SUPFAM" id="SSF56601">
    <property type="entry name" value="beta-lactamase/transpeptidase-like"/>
    <property type="match status" value="1"/>
</dbReference>
<dbReference type="InterPro" id="IPR050491">
    <property type="entry name" value="AmpC-like"/>
</dbReference>
<keyword evidence="1" id="KW-0732">Signal</keyword>
<evidence type="ECO:0000259" key="3">
    <source>
        <dbReference type="Pfam" id="PF11954"/>
    </source>
</evidence>
<dbReference type="InterPro" id="IPR001466">
    <property type="entry name" value="Beta-lactam-related"/>
</dbReference>
<proteinExistence type="predicted"/>
<dbReference type="AlphaFoldDB" id="A0A432WQF0"/>
<dbReference type="Pfam" id="PF11954">
    <property type="entry name" value="DUF3471"/>
    <property type="match status" value="1"/>
</dbReference>
<dbReference type="Proteomes" id="UP000286934">
    <property type="component" value="Unassembled WGS sequence"/>
</dbReference>
<dbReference type="EMBL" id="PIPP01000005">
    <property type="protein sequence ID" value="RUO36032.1"/>
    <property type="molecule type" value="Genomic_DNA"/>
</dbReference>
<sequence length="529" mass="59832">MAKLIRKPALFASFTAALALSTQLVCASTAEPITNVEPKLGDLHEHIERTRAQWGIPGVAIAVVHKDEIIHLSGYGVLKQSETAAVNPDTLFGVASTSKAMTVATLGMLVDEGKLDWDDRVIDHLPWFQLADPWVTQEVRIRDLLTHQVGVGRMTGNRIQFMPTADRETVIRQMRYHEFEAPFRSRYVYSNVMYSVAGEIVAAITGKSWDTVMAERLFAPLNMTRSNTSITQFAETDSNIAWPHQWIDGELVEIPRRNFDNVGPSASVNTTAYDMAQWMRLQLGEPGVYEGKRLLSEAVMAEMHQPQVALSRGERTDAVRAYGFAWTLDEYKGFQRSQHGGATDGFNTSLVLVPELDLGIVVITNTFSTYMHALVNTVVDRMAELPEQDWNSEYFEAYNAQYERVLTARQAIEAKRELNTTPSMPAEQLLGSYTDPQYGEVTVFTNADGGLSLHFWNDGISILDLEHWYHDTYRAVWRNRAQREKFVHFTRGRDGKPASLEVTWTLRPHMLQVGIYPTSYSRDVSFKRQ</sequence>
<dbReference type="PANTHER" id="PTHR46825:SF15">
    <property type="entry name" value="BETA-LACTAMASE-RELATED DOMAIN-CONTAINING PROTEIN"/>
    <property type="match status" value="1"/>
</dbReference>
<gene>
    <name evidence="4" type="ORF">CWE13_10880</name>
</gene>
<dbReference type="RefSeq" id="WP_126808528.1">
    <property type="nucleotide sequence ID" value="NZ_PIPP01000005.1"/>
</dbReference>
<dbReference type="Gene3D" id="2.40.128.600">
    <property type="match status" value="1"/>
</dbReference>
<dbReference type="Gene3D" id="3.40.710.10">
    <property type="entry name" value="DD-peptidase/beta-lactamase superfamily"/>
    <property type="match status" value="1"/>
</dbReference>
<feature type="signal peptide" evidence="1">
    <location>
        <begin position="1"/>
        <end position="27"/>
    </location>
</feature>
<evidence type="ECO:0008006" key="6">
    <source>
        <dbReference type="Google" id="ProtNLM"/>
    </source>
</evidence>
<protein>
    <recommendedName>
        <fullName evidence="6">Serine hydrolase</fullName>
    </recommendedName>
</protein>
<feature type="domain" description="Beta-lactamase-related" evidence="2">
    <location>
        <begin position="46"/>
        <end position="370"/>
    </location>
</feature>
<dbReference type="InterPro" id="IPR021860">
    <property type="entry name" value="Peptidase_S12_Pab87-rel_C"/>
</dbReference>
<evidence type="ECO:0000259" key="2">
    <source>
        <dbReference type="Pfam" id="PF00144"/>
    </source>
</evidence>
<keyword evidence="5" id="KW-1185">Reference proteome</keyword>
<organism evidence="4 5">
    <name type="scientific">Aliidiomarina shirensis</name>
    <dbReference type="NCBI Taxonomy" id="1048642"/>
    <lineage>
        <taxon>Bacteria</taxon>
        <taxon>Pseudomonadati</taxon>
        <taxon>Pseudomonadota</taxon>
        <taxon>Gammaproteobacteria</taxon>
        <taxon>Alteromonadales</taxon>
        <taxon>Idiomarinaceae</taxon>
        <taxon>Aliidiomarina</taxon>
    </lineage>
</organism>
<reference evidence="5" key="1">
    <citation type="journal article" date="2018" name="Front. Microbiol.">
        <title>Genome-Based Analysis Reveals the Taxonomy and Diversity of the Family Idiomarinaceae.</title>
        <authorList>
            <person name="Liu Y."/>
            <person name="Lai Q."/>
            <person name="Shao Z."/>
        </authorList>
    </citation>
    <scope>NUCLEOTIDE SEQUENCE [LARGE SCALE GENOMIC DNA]</scope>
    <source>
        <strain evidence="5">AIS</strain>
    </source>
</reference>
<dbReference type="InterPro" id="IPR012338">
    <property type="entry name" value="Beta-lactam/transpept-like"/>
</dbReference>
<dbReference type="Pfam" id="PF00144">
    <property type="entry name" value="Beta-lactamase"/>
    <property type="match status" value="1"/>
</dbReference>
<feature type="chain" id="PRO_5019061010" description="Serine hydrolase" evidence="1">
    <location>
        <begin position="28"/>
        <end position="529"/>
    </location>
</feature>
<evidence type="ECO:0000256" key="1">
    <source>
        <dbReference type="SAM" id="SignalP"/>
    </source>
</evidence>
<evidence type="ECO:0000313" key="5">
    <source>
        <dbReference type="Proteomes" id="UP000286934"/>
    </source>
</evidence>
<dbReference type="OrthoDB" id="119951at2"/>
<name>A0A432WQF0_9GAMM</name>
<feature type="domain" description="Peptidase S12 Pab87-related C-terminal" evidence="3">
    <location>
        <begin position="416"/>
        <end position="504"/>
    </location>
</feature>
<comment type="caution">
    <text evidence="4">The sequence shown here is derived from an EMBL/GenBank/DDBJ whole genome shotgun (WGS) entry which is preliminary data.</text>
</comment>